<dbReference type="EMBL" id="JAVDRL010000009">
    <property type="protein sequence ID" value="MDR6532522.1"/>
    <property type="molecule type" value="Genomic_DNA"/>
</dbReference>
<comment type="caution">
    <text evidence="2">The sequence shown here is derived from an EMBL/GenBank/DDBJ whole genome shotgun (WGS) entry which is preliminary data.</text>
</comment>
<evidence type="ECO:0000313" key="2">
    <source>
        <dbReference type="EMBL" id="MDR6532522.1"/>
    </source>
</evidence>
<sequence length="331" mass="33862">MTDVLDAEPMVLDLERFDSAQVAARNRALAVMSALPVPGLRVGASLVEPPPGPWIVFGSEAEAPRLAILVVDGAPFAPADDAALLVALDRLEPVLAAIETATGLSLDPTDISRRPSEAGIAIALDVAREAETATSRVVLHIPADAPATWPAPAIDLSSDGAHLAVPIAGTLVLDAAVVSAARVAALRAGDIVLAGWGPRRAGDARLTLPDRRLIGRFDPADRRFTVITLEESAMTAPPLDAFVQPAEAAVPDTSPVAPADLPVSLRVMLGEASLPLSELTGLRPGSTVVLGGSARDATAVLLAGDHPIATGKLVAVGEAYGVLIEQLAKGA</sequence>
<feature type="domain" description="Flagellar motor switch protein FliN-like C-terminal" evidence="1">
    <location>
        <begin position="260"/>
        <end position="327"/>
    </location>
</feature>
<dbReference type="SUPFAM" id="SSF101801">
    <property type="entry name" value="Surface presentation of antigens (SPOA)"/>
    <property type="match status" value="1"/>
</dbReference>
<gene>
    <name evidence="2" type="ORF">J2800_003280</name>
</gene>
<dbReference type="Pfam" id="PF01052">
    <property type="entry name" value="FliMN_C"/>
    <property type="match status" value="1"/>
</dbReference>
<proteinExistence type="predicted"/>
<name>A0ABU1N2L7_9CAUL</name>
<dbReference type="InterPro" id="IPR001543">
    <property type="entry name" value="FliN-like_C"/>
</dbReference>
<reference evidence="2 3" key="1">
    <citation type="submission" date="2023-07" db="EMBL/GenBank/DDBJ databases">
        <title>Sorghum-associated microbial communities from plants grown in Nebraska, USA.</title>
        <authorList>
            <person name="Schachtman D."/>
        </authorList>
    </citation>
    <scope>NUCLEOTIDE SEQUENCE [LARGE SCALE GENOMIC DNA]</scope>
    <source>
        <strain evidence="2 3">DS2154</strain>
    </source>
</reference>
<organism evidence="2 3">
    <name type="scientific">Caulobacter rhizosphaerae</name>
    <dbReference type="NCBI Taxonomy" id="2010972"/>
    <lineage>
        <taxon>Bacteria</taxon>
        <taxon>Pseudomonadati</taxon>
        <taxon>Pseudomonadota</taxon>
        <taxon>Alphaproteobacteria</taxon>
        <taxon>Caulobacterales</taxon>
        <taxon>Caulobacteraceae</taxon>
        <taxon>Caulobacter</taxon>
    </lineage>
</organism>
<dbReference type="RefSeq" id="WP_310033043.1">
    <property type="nucleotide sequence ID" value="NZ_JAVDRL010000009.1"/>
</dbReference>
<protein>
    <submittedName>
        <fullName evidence="2">Type III secretion system YscQ/HrcQ family protein</fullName>
    </submittedName>
</protein>
<keyword evidence="3" id="KW-1185">Reference proteome</keyword>
<evidence type="ECO:0000313" key="3">
    <source>
        <dbReference type="Proteomes" id="UP001262754"/>
    </source>
</evidence>
<accession>A0ABU1N2L7</accession>
<dbReference type="InterPro" id="IPR036429">
    <property type="entry name" value="SpoA-like_sf"/>
</dbReference>
<dbReference type="Gene3D" id="2.30.330.10">
    <property type="entry name" value="SpoA-like"/>
    <property type="match status" value="1"/>
</dbReference>
<dbReference type="Proteomes" id="UP001262754">
    <property type="component" value="Unassembled WGS sequence"/>
</dbReference>
<evidence type="ECO:0000259" key="1">
    <source>
        <dbReference type="Pfam" id="PF01052"/>
    </source>
</evidence>